<dbReference type="EMBL" id="RJVU01001449">
    <property type="protein sequence ID" value="ROL55224.1"/>
    <property type="molecule type" value="Genomic_DNA"/>
</dbReference>
<dbReference type="AlphaFoldDB" id="A0A3N0ZAE6"/>
<comment type="caution">
    <text evidence="2">The sequence shown here is derived from an EMBL/GenBank/DDBJ whole genome shotgun (WGS) entry which is preliminary data.</text>
</comment>
<name>A0A3N0ZAE6_ANAGA</name>
<evidence type="ECO:0000313" key="2">
    <source>
        <dbReference type="EMBL" id="ROL55224.1"/>
    </source>
</evidence>
<sequence length="73" mass="8629">MARRTDELRRRFNMWNRPKKSRRGPTSADATATCWYGKAFLLLQAQNRRATWPSAVERRFDVSGQLWTQTLLT</sequence>
<organism evidence="2 3">
    <name type="scientific">Anabarilius grahami</name>
    <name type="common">Kanglang fish</name>
    <name type="synonym">Barilius grahami</name>
    <dbReference type="NCBI Taxonomy" id="495550"/>
    <lineage>
        <taxon>Eukaryota</taxon>
        <taxon>Metazoa</taxon>
        <taxon>Chordata</taxon>
        <taxon>Craniata</taxon>
        <taxon>Vertebrata</taxon>
        <taxon>Euteleostomi</taxon>
        <taxon>Actinopterygii</taxon>
        <taxon>Neopterygii</taxon>
        <taxon>Teleostei</taxon>
        <taxon>Ostariophysi</taxon>
        <taxon>Cypriniformes</taxon>
        <taxon>Xenocyprididae</taxon>
        <taxon>Xenocypridinae</taxon>
        <taxon>Xenocypridinae incertae sedis</taxon>
        <taxon>Anabarilius</taxon>
    </lineage>
</organism>
<proteinExistence type="predicted"/>
<accession>A0A3N0ZAE6</accession>
<gene>
    <name evidence="2" type="ORF">DPX16_5734</name>
</gene>
<protein>
    <submittedName>
        <fullName evidence="2">Uncharacterized protein</fullName>
    </submittedName>
</protein>
<evidence type="ECO:0000313" key="3">
    <source>
        <dbReference type="Proteomes" id="UP000281406"/>
    </source>
</evidence>
<evidence type="ECO:0000256" key="1">
    <source>
        <dbReference type="SAM" id="MobiDB-lite"/>
    </source>
</evidence>
<keyword evidence="3" id="KW-1185">Reference proteome</keyword>
<feature type="compositionally biased region" description="Basic and acidic residues" evidence="1">
    <location>
        <begin position="1"/>
        <end position="10"/>
    </location>
</feature>
<feature type="region of interest" description="Disordered" evidence="1">
    <location>
        <begin position="1"/>
        <end position="29"/>
    </location>
</feature>
<reference evidence="2 3" key="1">
    <citation type="submission" date="2018-10" db="EMBL/GenBank/DDBJ databases">
        <title>Genome assembly for a Yunnan-Guizhou Plateau 3E fish, Anabarilius grahami (Regan), and its evolutionary and genetic applications.</title>
        <authorList>
            <person name="Jiang W."/>
        </authorList>
    </citation>
    <scope>NUCLEOTIDE SEQUENCE [LARGE SCALE GENOMIC DNA]</scope>
    <source>
        <strain evidence="2">AG-KIZ</strain>
        <tissue evidence="2">Muscle</tissue>
    </source>
</reference>
<dbReference type="Proteomes" id="UP000281406">
    <property type="component" value="Unassembled WGS sequence"/>
</dbReference>
<dbReference type="OrthoDB" id="48943at2759"/>